<name>A0AAW5BVY7_9FIRM</name>
<dbReference type="EMBL" id="JAKNGE010000001">
    <property type="protein sequence ID" value="MCG4744038.1"/>
    <property type="molecule type" value="Genomic_DNA"/>
</dbReference>
<dbReference type="AlphaFoldDB" id="A0AAW5BVY7"/>
<accession>A0AAW5BVY7</accession>
<organism evidence="2 3">
    <name type="scientific">Enterocloster aldenensis</name>
    <dbReference type="NCBI Taxonomy" id="358742"/>
    <lineage>
        <taxon>Bacteria</taxon>
        <taxon>Bacillati</taxon>
        <taxon>Bacillota</taxon>
        <taxon>Clostridia</taxon>
        <taxon>Lachnospirales</taxon>
        <taxon>Lachnospiraceae</taxon>
        <taxon>Enterocloster</taxon>
    </lineage>
</organism>
<feature type="region of interest" description="Disordered" evidence="1">
    <location>
        <begin position="1"/>
        <end position="36"/>
    </location>
</feature>
<evidence type="ECO:0000256" key="1">
    <source>
        <dbReference type="SAM" id="MobiDB-lite"/>
    </source>
</evidence>
<comment type="caution">
    <text evidence="2">The sequence shown here is derived from an EMBL/GenBank/DDBJ whole genome shotgun (WGS) entry which is preliminary data.</text>
</comment>
<evidence type="ECO:0000313" key="2">
    <source>
        <dbReference type="EMBL" id="MCG4744038.1"/>
    </source>
</evidence>
<feature type="compositionally biased region" description="Acidic residues" evidence="1">
    <location>
        <begin position="122"/>
        <end position="132"/>
    </location>
</feature>
<feature type="compositionally biased region" description="Acidic residues" evidence="1">
    <location>
        <begin position="143"/>
        <end position="164"/>
    </location>
</feature>
<protein>
    <submittedName>
        <fullName evidence="2">Uncharacterized protein</fullName>
    </submittedName>
</protein>
<feature type="region of interest" description="Disordered" evidence="1">
    <location>
        <begin position="115"/>
        <end position="164"/>
    </location>
</feature>
<evidence type="ECO:0000313" key="3">
    <source>
        <dbReference type="Proteomes" id="UP001299608"/>
    </source>
</evidence>
<dbReference type="Proteomes" id="UP001299608">
    <property type="component" value="Unassembled WGS sequence"/>
</dbReference>
<reference evidence="2" key="1">
    <citation type="submission" date="2022-01" db="EMBL/GenBank/DDBJ databases">
        <title>Collection of gut derived symbiotic bacterial strains cultured from healthy donors.</title>
        <authorList>
            <person name="Lin H."/>
            <person name="Kohout C."/>
            <person name="Waligurski E."/>
            <person name="Pamer E.G."/>
        </authorList>
    </citation>
    <scope>NUCLEOTIDE SEQUENCE</scope>
    <source>
        <strain evidence="2">DFI.6.55</strain>
    </source>
</reference>
<gene>
    <name evidence="2" type="ORF">L0N08_01270</name>
</gene>
<proteinExistence type="predicted"/>
<sequence>MANVRNLMQYRSSTPDERRANASKAGKASGEARRRKANLRQTMNTILTSEVDIPDWTPILEALGLDSTLETVISAAMVREAMNGNVKAYMAIKDVLGQTSKSDVDLEEQKLRMDATKANMGVDDEEQEDDGFLDALKSTVENDWADNNEEDGWSDENEEEEADI</sequence>